<evidence type="ECO:0000259" key="10">
    <source>
        <dbReference type="Pfam" id="PF03717"/>
    </source>
</evidence>
<reference evidence="11 12" key="1">
    <citation type="journal article" date="2017" name="Int. J. Syst. Evol. Microbiol.">
        <title>Macrococcus canis sp. nov., a skin bacterium associated with infections in dogs.</title>
        <authorList>
            <person name="Gobeli Brawand S."/>
            <person name="Cotting K."/>
            <person name="Gomez-Sanz E."/>
            <person name="Collaud A."/>
            <person name="Thomann A."/>
            <person name="Brodard I."/>
            <person name="Rodriguez-Campos S."/>
            <person name="Strauss C."/>
            <person name="Perreten V."/>
        </authorList>
    </citation>
    <scope>NUCLEOTIDE SEQUENCE [LARGE SCALE GENOMIC DNA]</scope>
    <source>
        <strain evidence="11 12">KM45013</strain>
    </source>
</reference>
<keyword evidence="6" id="KW-0573">Peptidoglycan synthesis</keyword>
<evidence type="ECO:0000256" key="5">
    <source>
        <dbReference type="ARBA" id="ARBA00022960"/>
    </source>
</evidence>
<feature type="transmembrane region" description="Helical" evidence="9">
    <location>
        <begin position="21"/>
        <end position="41"/>
    </location>
</feature>
<accession>A0A1W7AC32</accession>
<dbReference type="InterPro" id="IPR036138">
    <property type="entry name" value="PBP_dimer_sf"/>
</dbReference>
<dbReference type="SUPFAM" id="SSF56519">
    <property type="entry name" value="Penicillin binding protein dimerisation domain"/>
    <property type="match status" value="1"/>
</dbReference>
<dbReference type="InterPro" id="IPR005311">
    <property type="entry name" value="PBP_dimer"/>
</dbReference>
<evidence type="ECO:0000256" key="8">
    <source>
        <dbReference type="ARBA" id="ARBA00023316"/>
    </source>
</evidence>
<evidence type="ECO:0000256" key="4">
    <source>
        <dbReference type="ARBA" id="ARBA00022692"/>
    </source>
</evidence>
<evidence type="ECO:0000256" key="2">
    <source>
        <dbReference type="ARBA" id="ARBA00004236"/>
    </source>
</evidence>
<keyword evidence="9" id="KW-0472">Membrane</keyword>
<sequence>MKRVKQESNELKQKRMTNRRISVIFMAIVSLLIILVLRLGYLQIVKGEAYRQAVDNNENIEVNESVPRGRIYDRNGKLLVDNTSKKSITYTRDRMTTSISIRYVRRIYP</sequence>
<evidence type="ECO:0000256" key="7">
    <source>
        <dbReference type="ARBA" id="ARBA00022989"/>
    </source>
</evidence>
<dbReference type="Gene3D" id="1.10.10.1230">
    <property type="entry name" value="Penicillin-binding protein, N-terminal non-catalytic domain, head sub-domain"/>
    <property type="match status" value="1"/>
</dbReference>
<name>A0A1W7AC32_9STAP</name>
<dbReference type="GO" id="GO:0005886">
    <property type="term" value="C:plasma membrane"/>
    <property type="evidence" value="ECO:0007669"/>
    <property type="project" value="UniProtKB-SubCell"/>
</dbReference>
<dbReference type="Pfam" id="PF03717">
    <property type="entry name" value="PBP_dimer"/>
    <property type="match status" value="1"/>
</dbReference>
<keyword evidence="8" id="KW-0961">Cell wall biogenesis/degradation</keyword>
<proteinExistence type="predicted"/>
<keyword evidence="7 9" id="KW-1133">Transmembrane helix</keyword>
<dbReference type="GO" id="GO:0071555">
    <property type="term" value="P:cell wall organization"/>
    <property type="evidence" value="ECO:0007669"/>
    <property type="project" value="UniProtKB-KW"/>
</dbReference>
<dbReference type="GO" id="GO:0009252">
    <property type="term" value="P:peptidoglycan biosynthetic process"/>
    <property type="evidence" value="ECO:0007669"/>
    <property type="project" value="UniProtKB-KW"/>
</dbReference>
<dbReference type="PANTHER" id="PTHR30627:SF2">
    <property type="entry name" value="PEPTIDOGLYCAN D,D-TRANSPEPTIDASE MRDA"/>
    <property type="match status" value="1"/>
</dbReference>
<keyword evidence="4 9" id="KW-0812">Transmembrane</keyword>
<organism evidence="11 12">
    <name type="scientific">Macrococcoides canis</name>
    <dbReference type="NCBI Taxonomy" id="1855823"/>
    <lineage>
        <taxon>Bacteria</taxon>
        <taxon>Bacillati</taxon>
        <taxon>Bacillota</taxon>
        <taxon>Bacilli</taxon>
        <taxon>Bacillales</taxon>
        <taxon>Staphylococcaceae</taxon>
        <taxon>Macrococcoides</taxon>
    </lineage>
</organism>
<keyword evidence="5" id="KW-0133">Cell shape</keyword>
<dbReference type="GO" id="GO:0008360">
    <property type="term" value="P:regulation of cell shape"/>
    <property type="evidence" value="ECO:0007669"/>
    <property type="project" value="UniProtKB-KW"/>
</dbReference>
<dbReference type="KEGG" id="mcak:MCCS_15240"/>
<gene>
    <name evidence="11" type="primary">pbpH</name>
    <name evidence="11" type="ORF">MCCS_15240</name>
</gene>
<dbReference type="PANTHER" id="PTHR30627">
    <property type="entry name" value="PEPTIDOGLYCAN D,D-TRANSPEPTIDASE"/>
    <property type="match status" value="1"/>
</dbReference>
<keyword evidence="3" id="KW-1003">Cell membrane</keyword>
<dbReference type="Gene3D" id="3.90.1310.10">
    <property type="entry name" value="Penicillin-binding protein 2a (Domain 2)"/>
    <property type="match status" value="1"/>
</dbReference>
<evidence type="ECO:0000256" key="1">
    <source>
        <dbReference type="ARBA" id="ARBA00004167"/>
    </source>
</evidence>
<keyword evidence="12" id="KW-1185">Reference proteome</keyword>
<evidence type="ECO:0000256" key="6">
    <source>
        <dbReference type="ARBA" id="ARBA00022984"/>
    </source>
</evidence>
<protein>
    <submittedName>
        <fullName evidence="11">Penicillin-binding protein H</fullName>
    </submittedName>
</protein>
<dbReference type="GO" id="GO:0071972">
    <property type="term" value="F:peptidoglycan L,D-transpeptidase activity"/>
    <property type="evidence" value="ECO:0007669"/>
    <property type="project" value="TreeGrafter"/>
</dbReference>
<feature type="domain" description="Penicillin-binding protein dimerisation" evidence="10">
    <location>
        <begin position="65"/>
        <end position="97"/>
    </location>
</feature>
<dbReference type="GO" id="GO:0008658">
    <property type="term" value="F:penicillin binding"/>
    <property type="evidence" value="ECO:0007669"/>
    <property type="project" value="InterPro"/>
</dbReference>
<evidence type="ECO:0000256" key="3">
    <source>
        <dbReference type="ARBA" id="ARBA00022475"/>
    </source>
</evidence>
<evidence type="ECO:0000313" key="12">
    <source>
        <dbReference type="Proteomes" id="UP000194154"/>
    </source>
</evidence>
<dbReference type="Proteomes" id="UP000194154">
    <property type="component" value="Chromosome"/>
</dbReference>
<comment type="subcellular location">
    <subcellularLocation>
        <location evidence="2">Cell membrane</location>
    </subcellularLocation>
    <subcellularLocation>
        <location evidence="1">Membrane</location>
        <topology evidence="1">Single-pass membrane protein</topology>
    </subcellularLocation>
</comment>
<dbReference type="EMBL" id="CP021059">
    <property type="protein sequence ID" value="ARQ07165.1"/>
    <property type="molecule type" value="Genomic_DNA"/>
</dbReference>
<dbReference type="STRING" id="1855823.MCCS_15240"/>
<dbReference type="InterPro" id="IPR050515">
    <property type="entry name" value="Beta-lactam/transpept"/>
</dbReference>
<dbReference type="AlphaFoldDB" id="A0A1W7AC32"/>
<evidence type="ECO:0000256" key="9">
    <source>
        <dbReference type="SAM" id="Phobius"/>
    </source>
</evidence>
<evidence type="ECO:0000313" key="11">
    <source>
        <dbReference type="EMBL" id="ARQ07165.1"/>
    </source>
</evidence>